<dbReference type="InterPro" id="IPR058163">
    <property type="entry name" value="LysR-type_TF_proteobact-type"/>
</dbReference>
<gene>
    <name evidence="4" type="ORF">SOCE26_049700</name>
</gene>
<evidence type="ECO:0000256" key="1">
    <source>
        <dbReference type="ARBA" id="ARBA00009437"/>
    </source>
</evidence>
<proteinExistence type="inferred from homology"/>
<sequence>MSRGPGAAGPGHRRARDAASARRRQPPVHTGVCSRAHASNVLGFRPITRSTVSVCTAAFPARMRSMSSPRAAASDAGIPASIILRLTASTEMSTRRSGMPSTLHVHPEVSVEMVCTDRVVDLVAEGFDAALRFGVPSDTSLVARRVGVLPRYLVAAPAYLARRGAPRAPADLADHDALVFHGARPGEPPGARWVLHRGPRRAEVHVTPRAIANSRDALHHLALAGLGVATLPALRCERDLDEGRLARVLEEWSPIDAALHVVYPGTRHLSPKVKVFLDLVRERMAPLLRDRRGAGKAGR</sequence>
<feature type="compositionally biased region" description="Basic residues" evidence="2">
    <location>
        <begin position="11"/>
        <end position="26"/>
    </location>
</feature>
<protein>
    <recommendedName>
        <fullName evidence="3">LysR substrate-binding domain-containing protein</fullName>
    </recommendedName>
</protein>
<dbReference type="EMBL" id="CP012673">
    <property type="protein sequence ID" value="AUX43521.1"/>
    <property type="molecule type" value="Genomic_DNA"/>
</dbReference>
<dbReference type="CDD" id="cd08422">
    <property type="entry name" value="PBP2_CrgA_like"/>
    <property type="match status" value="1"/>
</dbReference>
<comment type="similarity">
    <text evidence="1">Belongs to the LysR transcriptional regulatory family.</text>
</comment>
<evidence type="ECO:0000313" key="4">
    <source>
        <dbReference type="EMBL" id="AUX43521.1"/>
    </source>
</evidence>
<reference evidence="4 5" key="1">
    <citation type="submission" date="2015-09" db="EMBL/GenBank/DDBJ databases">
        <title>Sorangium comparison.</title>
        <authorList>
            <person name="Zaburannyi N."/>
            <person name="Bunk B."/>
            <person name="Overmann J."/>
            <person name="Mueller R."/>
        </authorList>
    </citation>
    <scope>NUCLEOTIDE SEQUENCE [LARGE SCALE GENOMIC DNA]</scope>
    <source>
        <strain evidence="4 5">So ce26</strain>
    </source>
</reference>
<dbReference type="PANTHER" id="PTHR30537:SF5">
    <property type="entry name" value="HTH-TYPE TRANSCRIPTIONAL ACTIVATOR TTDR-RELATED"/>
    <property type="match status" value="1"/>
</dbReference>
<dbReference type="Pfam" id="PF03466">
    <property type="entry name" value="LysR_substrate"/>
    <property type="match status" value="1"/>
</dbReference>
<accession>A0A2L0EW38</accession>
<feature type="domain" description="LysR substrate-binding" evidence="3">
    <location>
        <begin position="104"/>
        <end position="284"/>
    </location>
</feature>
<dbReference type="Proteomes" id="UP000238348">
    <property type="component" value="Chromosome"/>
</dbReference>
<dbReference type="SUPFAM" id="SSF53850">
    <property type="entry name" value="Periplasmic binding protein-like II"/>
    <property type="match status" value="1"/>
</dbReference>
<name>A0A2L0EW38_SORCE</name>
<feature type="region of interest" description="Disordered" evidence="2">
    <location>
        <begin position="1"/>
        <end position="32"/>
    </location>
</feature>
<dbReference type="PANTHER" id="PTHR30537">
    <property type="entry name" value="HTH-TYPE TRANSCRIPTIONAL REGULATOR"/>
    <property type="match status" value="1"/>
</dbReference>
<dbReference type="AlphaFoldDB" id="A0A2L0EW38"/>
<organism evidence="4 5">
    <name type="scientific">Sorangium cellulosum</name>
    <name type="common">Polyangium cellulosum</name>
    <dbReference type="NCBI Taxonomy" id="56"/>
    <lineage>
        <taxon>Bacteria</taxon>
        <taxon>Pseudomonadati</taxon>
        <taxon>Myxococcota</taxon>
        <taxon>Polyangia</taxon>
        <taxon>Polyangiales</taxon>
        <taxon>Polyangiaceae</taxon>
        <taxon>Sorangium</taxon>
    </lineage>
</organism>
<evidence type="ECO:0000313" key="5">
    <source>
        <dbReference type="Proteomes" id="UP000238348"/>
    </source>
</evidence>
<dbReference type="Gene3D" id="3.40.190.10">
    <property type="entry name" value="Periplasmic binding protein-like II"/>
    <property type="match status" value="2"/>
</dbReference>
<evidence type="ECO:0000259" key="3">
    <source>
        <dbReference type="Pfam" id="PF03466"/>
    </source>
</evidence>
<dbReference type="InterPro" id="IPR005119">
    <property type="entry name" value="LysR_subst-bd"/>
</dbReference>
<evidence type="ECO:0000256" key="2">
    <source>
        <dbReference type="SAM" id="MobiDB-lite"/>
    </source>
</evidence>